<keyword evidence="2" id="KW-0227">DNA damage</keyword>
<dbReference type="PROSITE" id="PS51192">
    <property type="entry name" value="HELICASE_ATP_BIND_1"/>
    <property type="match status" value="1"/>
</dbReference>
<dbReference type="PANTHER" id="PTHR47964">
    <property type="entry name" value="ATP-DEPENDENT DNA HELICASE HOMOLOG RECG, CHLOROPLASTIC"/>
    <property type="match status" value="1"/>
</dbReference>
<dbReference type="NCBIfam" id="NF008164">
    <property type="entry name" value="PRK10917.1-2"/>
    <property type="match status" value="1"/>
</dbReference>
<evidence type="ECO:0000256" key="4">
    <source>
        <dbReference type="ARBA" id="ARBA00022806"/>
    </source>
</evidence>
<dbReference type="CDD" id="cd04488">
    <property type="entry name" value="RecG_wedge_OBF"/>
    <property type="match status" value="1"/>
</dbReference>
<dbReference type="InParanoid" id="A0A420WKF1"/>
<dbReference type="Gene3D" id="2.40.50.140">
    <property type="entry name" value="Nucleic acid-binding proteins"/>
    <property type="match status" value="1"/>
</dbReference>
<dbReference type="InterPro" id="IPR001650">
    <property type="entry name" value="Helicase_C-like"/>
</dbReference>
<dbReference type="SMART" id="SM00487">
    <property type="entry name" value="DEXDc"/>
    <property type="match status" value="1"/>
</dbReference>
<dbReference type="PANTHER" id="PTHR47964:SF1">
    <property type="entry name" value="ATP-DEPENDENT DNA HELICASE HOMOLOG RECG, CHLOROPLASTIC"/>
    <property type="match status" value="1"/>
</dbReference>
<keyword evidence="4 11" id="KW-0347">Helicase</keyword>
<proteinExistence type="predicted"/>
<dbReference type="InterPro" id="IPR045562">
    <property type="entry name" value="RecG_dom3_C"/>
</dbReference>
<evidence type="ECO:0000313" key="12">
    <source>
        <dbReference type="Proteomes" id="UP000282211"/>
    </source>
</evidence>
<dbReference type="Proteomes" id="UP000282211">
    <property type="component" value="Unassembled WGS sequence"/>
</dbReference>
<dbReference type="SMART" id="SM00490">
    <property type="entry name" value="HELICc"/>
    <property type="match status" value="1"/>
</dbReference>
<evidence type="ECO:0000256" key="1">
    <source>
        <dbReference type="ARBA" id="ARBA00022741"/>
    </source>
</evidence>
<keyword evidence="3" id="KW-0378">Hydrolase</keyword>
<evidence type="ECO:0000256" key="2">
    <source>
        <dbReference type="ARBA" id="ARBA00022763"/>
    </source>
</evidence>
<dbReference type="InterPro" id="IPR012340">
    <property type="entry name" value="NA-bd_OB-fold"/>
</dbReference>
<dbReference type="CDD" id="cd17992">
    <property type="entry name" value="DEXHc_RecG"/>
    <property type="match status" value="1"/>
</dbReference>
<dbReference type="InterPro" id="IPR011545">
    <property type="entry name" value="DEAD/DEAH_box_helicase_dom"/>
</dbReference>
<evidence type="ECO:0000259" key="9">
    <source>
        <dbReference type="PROSITE" id="PS51192"/>
    </source>
</evidence>
<dbReference type="NCBIfam" id="NF008165">
    <property type="entry name" value="PRK10917.1-3"/>
    <property type="match status" value="1"/>
</dbReference>
<keyword evidence="1" id="KW-0547">Nucleotide-binding</keyword>
<protein>
    <recommendedName>
        <fullName evidence="8">Probable DNA 3'-5' helicase RecG</fullName>
    </recommendedName>
</protein>
<dbReference type="Pfam" id="PF19833">
    <property type="entry name" value="RecG_dom3_C"/>
    <property type="match status" value="1"/>
</dbReference>
<sequence length="707" mass="78496">MDQNISDVKTQGRPQNLFPLFAEIVKLPGVGPKTAQLFERAMGGRIKDLIFTPPTGVIDRSNRPTIANAVAGETATFVVTIGSHSVPKNRNRPYRIRVYDNSGEMEVTYFKARSSYMEQQFPEGEKRLISGKIEVFNAQIQMTHPDYVLPLDKVDTMPNIEPLYPLTAGLSQKAAGKAVRAAMSVFSKTTELQEWLDPAFLAQQNWEGFDKALHRLHFPEHAVDIRAESPLRKRLAYDELFAKQLAIALVRESTRRSKGRKLEHEGQYVQDVLNSAPFKPTTAQSRAFEAIKEDMRSPFRMARLLQGDVGAGKTFVAALAAAYAAEARVQTAIMAPTEILARQHADTLSKMLEPAGLTVQAITGRDKGKPREALNAGLSAGYIDVVVGTHALFQETMEFKDLGLVIIDEQHRFGVRDRLRLAEKGAAPDLLVMTATPIPRTLALTSYGDLDVVKLDEKPAGRKPIETRIIPLQRLDDVIDGIGRQIKQGNQVYWVCPLVEDSEVIDLTSVEDRHRQLTAIYGDCVGLLHGRLTGQEKEQMALDFKNGRYRVLVATTVIEVGVDAPNATIIVIEHAERFGLAQLHQLRGRVGRSDKQSSCLLLYKGPLSVNGKARLEIMRESEDGFLIAEKDWELRGSGDLLGAKQSGLPDYKFANLDKHKSLLETAVQDARLLVQSDPALETPRGKAARQMLYLFEQDYGIALMRAG</sequence>
<dbReference type="RefSeq" id="WP_121099178.1">
    <property type="nucleotide sequence ID" value="NZ_RBII01000001.1"/>
</dbReference>
<comment type="caution">
    <text evidence="11">The sequence shown here is derived from an EMBL/GenBank/DDBJ whole genome shotgun (WGS) entry which is preliminary data.</text>
</comment>
<evidence type="ECO:0000256" key="5">
    <source>
        <dbReference type="ARBA" id="ARBA00022840"/>
    </source>
</evidence>
<dbReference type="InterPro" id="IPR014001">
    <property type="entry name" value="Helicase_ATP-bd"/>
</dbReference>
<dbReference type="SUPFAM" id="SSF50249">
    <property type="entry name" value="Nucleic acid-binding proteins"/>
    <property type="match status" value="1"/>
</dbReference>
<accession>A0A420WKF1</accession>
<dbReference type="GO" id="GO:0003677">
    <property type="term" value="F:DNA binding"/>
    <property type="evidence" value="ECO:0007669"/>
    <property type="project" value="UniProtKB-KW"/>
</dbReference>
<dbReference type="Gene3D" id="3.40.50.300">
    <property type="entry name" value="P-loop containing nucleotide triphosphate hydrolases"/>
    <property type="match status" value="2"/>
</dbReference>
<dbReference type="NCBIfam" id="NF008168">
    <property type="entry name" value="PRK10917.2-2"/>
    <property type="match status" value="1"/>
</dbReference>
<dbReference type="PROSITE" id="PS51194">
    <property type="entry name" value="HELICASE_CTER"/>
    <property type="match status" value="1"/>
</dbReference>
<dbReference type="GO" id="GO:0003678">
    <property type="term" value="F:DNA helicase activity"/>
    <property type="evidence" value="ECO:0007669"/>
    <property type="project" value="TreeGrafter"/>
</dbReference>
<dbReference type="OrthoDB" id="9804325at2"/>
<feature type="domain" description="Helicase ATP-binding" evidence="9">
    <location>
        <begin position="294"/>
        <end position="455"/>
    </location>
</feature>
<name>A0A420WKF1_9PROT</name>
<dbReference type="GO" id="GO:0005524">
    <property type="term" value="F:ATP binding"/>
    <property type="evidence" value="ECO:0007669"/>
    <property type="project" value="UniProtKB-KW"/>
</dbReference>
<dbReference type="FunCoup" id="A0A420WKF1">
    <property type="interactions" value="471"/>
</dbReference>
<dbReference type="GO" id="GO:0006281">
    <property type="term" value="P:DNA repair"/>
    <property type="evidence" value="ECO:0007669"/>
    <property type="project" value="UniProtKB-KW"/>
</dbReference>
<keyword evidence="12" id="KW-1185">Reference proteome</keyword>
<dbReference type="InterPro" id="IPR033454">
    <property type="entry name" value="RecG_wedge"/>
</dbReference>
<gene>
    <name evidence="11" type="ORF">DES40_0718</name>
</gene>
<keyword evidence="5" id="KW-0067">ATP-binding</keyword>
<dbReference type="AlphaFoldDB" id="A0A420WKF1"/>
<evidence type="ECO:0000256" key="6">
    <source>
        <dbReference type="ARBA" id="ARBA00023125"/>
    </source>
</evidence>
<keyword evidence="7" id="KW-0234">DNA repair</keyword>
<evidence type="ECO:0000256" key="3">
    <source>
        <dbReference type="ARBA" id="ARBA00022801"/>
    </source>
</evidence>
<dbReference type="InterPro" id="IPR027417">
    <property type="entry name" value="P-loop_NTPase"/>
</dbReference>
<dbReference type="InterPro" id="IPR047112">
    <property type="entry name" value="RecG/Mfd"/>
</dbReference>
<dbReference type="Pfam" id="PF17191">
    <property type="entry name" value="RecG_wedge"/>
    <property type="match status" value="1"/>
</dbReference>
<organism evidence="11 12">
    <name type="scientific">Litorimonas taeanensis</name>
    <dbReference type="NCBI Taxonomy" id="568099"/>
    <lineage>
        <taxon>Bacteria</taxon>
        <taxon>Pseudomonadati</taxon>
        <taxon>Pseudomonadota</taxon>
        <taxon>Alphaproteobacteria</taxon>
        <taxon>Maricaulales</taxon>
        <taxon>Robiginitomaculaceae</taxon>
    </lineage>
</organism>
<dbReference type="SUPFAM" id="SSF52540">
    <property type="entry name" value="P-loop containing nucleoside triphosphate hydrolases"/>
    <property type="match status" value="2"/>
</dbReference>
<evidence type="ECO:0000313" key="11">
    <source>
        <dbReference type="EMBL" id="RKQ71402.1"/>
    </source>
</evidence>
<evidence type="ECO:0000256" key="7">
    <source>
        <dbReference type="ARBA" id="ARBA00023204"/>
    </source>
</evidence>
<dbReference type="EMBL" id="RBII01000001">
    <property type="protein sequence ID" value="RKQ71402.1"/>
    <property type="molecule type" value="Genomic_DNA"/>
</dbReference>
<evidence type="ECO:0000256" key="8">
    <source>
        <dbReference type="ARBA" id="ARBA00049819"/>
    </source>
</evidence>
<feature type="domain" description="Helicase C-terminal" evidence="10">
    <location>
        <begin position="474"/>
        <end position="633"/>
    </location>
</feature>
<keyword evidence="6" id="KW-0238">DNA-binding</keyword>
<dbReference type="Pfam" id="PF00271">
    <property type="entry name" value="Helicase_C"/>
    <property type="match status" value="1"/>
</dbReference>
<dbReference type="GO" id="GO:0016787">
    <property type="term" value="F:hydrolase activity"/>
    <property type="evidence" value="ECO:0007669"/>
    <property type="project" value="UniProtKB-KW"/>
</dbReference>
<evidence type="ECO:0000259" key="10">
    <source>
        <dbReference type="PROSITE" id="PS51194"/>
    </source>
</evidence>
<reference evidence="11 12" key="1">
    <citation type="submission" date="2018-10" db="EMBL/GenBank/DDBJ databases">
        <title>Genomic Encyclopedia of Type Strains, Phase IV (KMG-IV): sequencing the most valuable type-strain genomes for metagenomic binning, comparative biology and taxonomic classification.</title>
        <authorList>
            <person name="Goeker M."/>
        </authorList>
    </citation>
    <scope>NUCLEOTIDE SEQUENCE [LARGE SCALE GENOMIC DNA]</scope>
    <source>
        <strain evidence="11 12">DSM 22008</strain>
    </source>
</reference>
<dbReference type="Pfam" id="PF00270">
    <property type="entry name" value="DEAD"/>
    <property type="match status" value="1"/>
</dbReference>